<dbReference type="Gene3D" id="2.40.50.140">
    <property type="entry name" value="Nucleic acid-binding proteins"/>
    <property type="match status" value="1"/>
</dbReference>
<dbReference type="Gene3D" id="1.10.3210.10">
    <property type="entry name" value="Hypothetical protein af1432"/>
    <property type="match status" value="1"/>
</dbReference>
<dbReference type="GO" id="GO:0016787">
    <property type="term" value="F:hydrolase activity"/>
    <property type="evidence" value="ECO:0007669"/>
    <property type="project" value="UniProtKB-KW"/>
</dbReference>
<dbReference type="CDD" id="cd04492">
    <property type="entry name" value="YhaM_OBF_like"/>
    <property type="match status" value="1"/>
</dbReference>
<feature type="domain" description="HD" evidence="3">
    <location>
        <begin position="167"/>
        <end position="287"/>
    </location>
</feature>
<dbReference type="PANTHER" id="PTHR37294:SF1">
    <property type="entry name" value="3'-5' EXORIBONUCLEASE YHAM"/>
    <property type="match status" value="1"/>
</dbReference>
<sequence>MSNTIPIRKINEFVKNERSEGFYLIKSVDLKTTNSNGKKYLDFVLADGTGEITAKKWEVKEGEESEFRANTIVKVRGMVTSWQSSLQLKVEQIRNIVSEDKVNIDDYVQSAPIDSKTMFETIKSYINNMKNEDIKNIVNLMVEKNKEKLMYYPAAKKNHHSIKSGLLYHITTMLNLGEKICSIYDFLNTDLIYGGIILHDLAKIKEMASSELGIVDDYTLEGTLLGHITQGVKEIELAGQEVKADRDSMILLEHMVLSHHYEPEYGSPIKPMIPEAEILHYIDLIDARMYDMRKVTNETEVGKFSERLWSLENRRIYNHGLND</sequence>
<reference evidence="4 5" key="1">
    <citation type="submission" date="2015-09" db="EMBL/GenBank/DDBJ databases">
        <authorList>
            <consortium name="Pathogen Informatics"/>
        </authorList>
    </citation>
    <scope>NUCLEOTIDE SEQUENCE [LARGE SCALE GENOMIC DNA]</scope>
    <source>
        <strain evidence="4 5">2789STDY5834858</strain>
    </source>
</reference>
<dbReference type="InterPro" id="IPR050798">
    <property type="entry name" value="YhaM_exoribonuc/phosphodiest"/>
</dbReference>
<dbReference type="Pfam" id="PF01966">
    <property type="entry name" value="HD"/>
    <property type="match status" value="1"/>
</dbReference>
<dbReference type="PANTHER" id="PTHR37294">
    <property type="entry name" value="3'-5' EXORIBONUCLEASE YHAM"/>
    <property type="match status" value="1"/>
</dbReference>
<name>A0ABM9US80_SARVE</name>
<dbReference type="Pfam" id="PF01336">
    <property type="entry name" value="tRNA_anti-codon"/>
    <property type="match status" value="1"/>
</dbReference>
<organism evidence="4 5">
    <name type="scientific">Sarcina ventriculi</name>
    <name type="common">Clostridium ventriculi</name>
    <dbReference type="NCBI Taxonomy" id="1267"/>
    <lineage>
        <taxon>Bacteria</taxon>
        <taxon>Bacillati</taxon>
        <taxon>Bacillota</taxon>
        <taxon>Clostridia</taxon>
        <taxon>Eubacteriales</taxon>
        <taxon>Clostridiaceae</taxon>
        <taxon>Sarcina</taxon>
    </lineage>
</organism>
<evidence type="ECO:0000259" key="3">
    <source>
        <dbReference type="Pfam" id="PF01966"/>
    </source>
</evidence>
<keyword evidence="5" id="KW-1185">Reference proteome</keyword>
<gene>
    <name evidence="4" type="primary">yhaM</name>
    <name evidence="4" type="ORF">ERS852473_02119</name>
</gene>
<dbReference type="InterPro" id="IPR012340">
    <property type="entry name" value="NA-bd_OB-fold"/>
</dbReference>
<proteinExistence type="predicted"/>
<protein>
    <submittedName>
        <fullName evidence="4">3'-5' exoribonuclease yhaM</fullName>
        <ecNumber evidence="4">3.1.-.-</ecNumber>
    </submittedName>
</protein>
<dbReference type="CDD" id="cd00077">
    <property type="entry name" value="HDc"/>
    <property type="match status" value="1"/>
</dbReference>
<dbReference type="SUPFAM" id="SSF50249">
    <property type="entry name" value="Nucleic acid-binding proteins"/>
    <property type="match status" value="1"/>
</dbReference>
<dbReference type="SUPFAM" id="SSF109604">
    <property type="entry name" value="HD-domain/PDEase-like"/>
    <property type="match status" value="1"/>
</dbReference>
<evidence type="ECO:0000259" key="2">
    <source>
        <dbReference type="Pfam" id="PF01336"/>
    </source>
</evidence>
<evidence type="ECO:0000256" key="1">
    <source>
        <dbReference type="ARBA" id="ARBA00022801"/>
    </source>
</evidence>
<dbReference type="Proteomes" id="UP000095488">
    <property type="component" value="Unassembled WGS sequence"/>
</dbReference>
<comment type="caution">
    <text evidence="4">The sequence shown here is derived from an EMBL/GenBank/DDBJ whole genome shotgun (WGS) entry which is preliminary data.</text>
</comment>
<evidence type="ECO:0000313" key="4">
    <source>
        <dbReference type="EMBL" id="CUO17591.1"/>
    </source>
</evidence>
<feature type="domain" description="OB" evidence="2">
    <location>
        <begin position="35"/>
        <end position="95"/>
    </location>
</feature>
<dbReference type="InterPro" id="IPR004365">
    <property type="entry name" value="NA-bd_OB_tRNA"/>
</dbReference>
<dbReference type="EC" id="3.1.-.-" evidence="4"/>
<dbReference type="EMBL" id="CYZR01000008">
    <property type="protein sequence ID" value="CUO17591.1"/>
    <property type="molecule type" value="Genomic_DNA"/>
</dbReference>
<dbReference type="InterPro" id="IPR003607">
    <property type="entry name" value="HD/PDEase_dom"/>
</dbReference>
<keyword evidence="1 4" id="KW-0378">Hydrolase</keyword>
<dbReference type="RefSeq" id="WP_055260112.1">
    <property type="nucleotide sequence ID" value="NZ_BCMV01000009.1"/>
</dbReference>
<accession>A0ABM9US80</accession>
<dbReference type="InterPro" id="IPR006674">
    <property type="entry name" value="HD_domain"/>
</dbReference>
<evidence type="ECO:0000313" key="5">
    <source>
        <dbReference type="Proteomes" id="UP000095488"/>
    </source>
</evidence>